<dbReference type="SUPFAM" id="SSF56214">
    <property type="entry name" value="4'-phosphopantetheinyl transferase"/>
    <property type="match status" value="2"/>
</dbReference>
<protein>
    <submittedName>
        <fullName evidence="5">Uncharacterized protein</fullName>
    </submittedName>
</protein>
<keyword evidence="2" id="KW-0808">Transferase</keyword>
<dbReference type="GO" id="GO:0008897">
    <property type="term" value="F:holo-[acyl-carrier-protein] synthase activity"/>
    <property type="evidence" value="ECO:0007669"/>
    <property type="project" value="InterPro"/>
</dbReference>
<dbReference type="InterPro" id="IPR050559">
    <property type="entry name" value="P-Pant_transferase_sf"/>
</dbReference>
<dbReference type="PANTHER" id="PTHR12215:SF10">
    <property type="entry name" value="L-AMINOADIPATE-SEMIALDEHYDE DEHYDROGENASE-PHOSPHOPANTETHEINYL TRANSFERASE"/>
    <property type="match status" value="1"/>
</dbReference>
<dbReference type="Pfam" id="PF22624">
    <property type="entry name" value="AASDHPPT_N"/>
    <property type="match status" value="1"/>
</dbReference>
<dbReference type="InterPro" id="IPR055066">
    <property type="entry name" value="AASDHPPT_N"/>
</dbReference>
<dbReference type="Proteomes" id="UP000198345">
    <property type="component" value="Unassembled WGS sequence"/>
</dbReference>
<evidence type="ECO:0000259" key="3">
    <source>
        <dbReference type="Pfam" id="PF01648"/>
    </source>
</evidence>
<sequence>MKNMKISKLFISFSNIKRISQFAGNEYVLNTNDIIIYSVYIPHFMDLKSDLYLFLNSIEIKKVKRFYKEIDRNRFIIHRSVLKVILGAYTKLKVKNILLDYDFNKKPYLVSHPWLHFNISHSENFAAIAISRKKVGIDIEHLSEDFKFSDLLPDVFEDDQRLIIQNATDKKNAFYTLWTRKEAFVKALGKGIDKDFKCIPCTDGQHTVDFKLIKNTQNWQVRSFDLDEHYLGAIAFEGLPSNATNLELHIIPNNMKDLLKIIPKKV</sequence>
<feature type="domain" description="4'-phosphopantetheinyl transferase" evidence="3">
    <location>
        <begin position="135"/>
        <end position="233"/>
    </location>
</feature>
<dbReference type="AlphaFoldDB" id="A0A226H4M6"/>
<accession>A0A226H4M6</accession>
<evidence type="ECO:0000256" key="1">
    <source>
        <dbReference type="ARBA" id="ARBA00010990"/>
    </source>
</evidence>
<evidence type="ECO:0000313" key="5">
    <source>
        <dbReference type="EMBL" id="OXA88994.1"/>
    </source>
</evidence>
<dbReference type="Gene3D" id="3.90.470.20">
    <property type="entry name" value="4'-phosphopantetheinyl transferase domain"/>
    <property type="match status" value="2"/>
</dbReference>
<dbReference type="EMBL" id="MUGW01000029">
    <property type="protein sequence ID" value="OXA88994.1"/>
    <property type="molecule type" value="Genomic_DNA"/>
</dbReference>
<dbReference type="GO" id="GO:0019878">
    <property type="term" value="P:lysine biosynthetic process via aminoadipic acid"/>
    <property type="evidence" value="ECO:0007669"/>
    <property type="project" value="TreeGrafter"/>
</dbReference>
<comment type="similarity">
    <text evidence="1">Belongs to the P-Pant transferase superfamily. Gsp/Sfp/HetI/AcpT family.</text>
</comment>
<name>A0A226H4M6_9FLAO</name>
<evidence type="ECO:0000256" key="2">
    <source>
        <dbReference type="ARBA" id="ARBA00022679"/>
    </source>
</evidence>
<dbReference type="PANTHER" id="PTHR12215">
    <property type="entry name" value="PHOSPHOPANTETHEINE TRANSFERASE"/>
    <property type="match status" value="1"/>
</dbReference>
<feature type="domain" description="4'-phosphopantetheinyl transferase N-terminal" evidence="4">
    <location>
        <begin position="54"/>
        <end position="130"/>
    </location>
</feature>
<evidence type="ECO:0000313" key="6">
    <source>
        <dbReference type="Proteomes" id="UP000198345"/>
    </source>
</evidence>
<dbReference type="GO" id="GO:0000287">
    <property type="term" value="F:magnesium ion binding"/>
    <property type="evidence" value="ECO:0007669"/>
    <property type="project" value="InterPro"/>
</dbReference>
<dbReference type="InterPro" id="IPR037143">
    <property type="entry name" value="4-PPantetheinyl_Trfase_dom_sf"/>
</dbReference>
<evidence type="ECO:0000259" key="4">
    <source>
        <dbReference type="Pfam" id="PF22624"/>
    </source>
</evidence>
<proteinExistence type="inferred from homology"/>
<dbReference type="OrthoDB" id="9808281at2"/>
<dbReference type="InterPro" id="IPR008278">
    <property type="entry name" value="4-PPantetheinyl_Trfase_dom"/>
</dbReference>
<reference evidence="5 6" key="1">
    <citation type="submission" date="2016-11" db="EMBL/GenBank/DDBJ databases">
        <title>Whole genomes of Flavobacteriaceae.</title>
        <authorList>
            <person name="Stine C."/>
            <person name="Li C."/>
            <person name="Tadesse D."/>
        </authorList>
    </citation>
    <scope>NUCLEOTIDE SEQUENCE [LARGE SCALE GENOMIC DNA]</scope>
    <source>
        <strain evidence="5 6">DSM 18292</strain>
    </source>
</reference>
<dbReference type="Pfam" id="PF01648">
    <property type="entry name" value="ACPS"/>
    <property type="match status" value="1"/>
</dbReference>
<organism evidence="5 6">
    <name type="scientific">Flavobacterium hercynium</name>
    <dbReference type="NCBI Taxonomy" id="387094"/>
    <lineage>
        <taxon>Bacteria</taxon>
        <taxon>Pseudomonadati</taxon>
        <taxon>Bacteroidota</taxon>
        <taxon>Flavobacteriia</taxon>
        <taxon>Flavobacteriales</taxon>
        <taxon>Flavobacteriaceae</taxon>
        <taxon>Flavobacterium</taxon>
    </lineage>
</organism>
<comment type="caution">
    <text evidence="5">The sequence shown here is derived from an EMBL/GenBank/DDBJ whole genome shotgun (WGS) entry which is preliminary data.</text>
</comment>
<keyword evidence="6" id="KW-1185">Reference proteome</keyword>
<gene>
    <name evidence="5" type="ORF">B0A66_14745</name>
</gene>
<dbReference type="GO" id="GO:0005829">
    <property type="term" value="C:cytosol"/>
    <property type="evidence" value="ECO:0007669"/>
    <property type="project" value="TreeGrafter"/>
</dbReference>